<dbReference type="NCBIfam" id="TIGR01066">
    <property type="entry name" value="rplM_bact"/>
    <property type="match status" value="1"/>
</dbReference>
<dbReference type="GO" id="GO:0003729">
    <property type="term" value="F:mRNA binding"/>
    <property type="evidence" value="ECO:0007669"/>
    <property type="project" value="TreeGrafter"/>
</dbReference>
<dbReference type="InterPro" id="IPR036899">
    <property type="entry name" value="Ribosomal_uL13_sf"/>
</dbReference>
<comment type="function">
    <text evidence="4">This protein is one of the early assembly proteins of the 50S ribosomal subunit, although it is not seen to bind rRNA by itself. It is important during the early stages of 50S assembly.</text>
</comment>
<dbReference type="PANTHER" id="PTHR11545">
    <property type="entry name" value="RIBOSOMAL PROTEIN L13"/>
    <property type="match status" value="1"/>
</dbReference>
<dbReference type="CDD" id="cd00392">
    <property type="entry name" value="Ribosomal_L13"/>
    <property type="match status" value="1"/>
</dbReference>
<dbReference type="SUPFAM" id="SSF52161">
    <property type="entry name" value="Ribosomal protein L13"/>
    <property type="match status" value="1"/>
</dbReference>
<dbReference type="InterPro" id="IPR005822">
    <property type="entry name" value="Ribosomal_uL13"/>
</dbReference>
<keyword evidence="3 4" id="KW-0687">Ribonucleoprotein</keyword>
<comment type="similarity">
    <text evidence="1 4">Belongs to the universal ribosomal protein uL13 family.</text>
</comment>
<evidence type="ECO:0000313" key="6">
    <source>
        <dbReference type="Proteomes" id="UP000228996"/>
    </source>
</evidence>
<dbReference type="HAMAP" id="MF_01366">
    <property type="entry name" value="Ribosomal_uL13"/>
    <property type="match status" value="1"/>
</dbReference>
<dbReference type="AlphaFoldDB" id="A0A2M6XE78"/>
<gene>
    <name evidence="4" type="primary">rplM</name>
    <name evidence="5" type="ORF">COT44_00520</name>
</gene>
<accession>A0A2M6XE78</accession>
<proteinExistence type="inferred from homology"/>
<dbReference type="GO" id="GO:0017148">
    <property type="term" value="P:negative regulation of translation"/>
    <property type="evidence" value="ECO:0007669"/>
    <property type="project" value="TreeGrafter"/>
</dbReference>
<keyword evidence="2 4" id="KW-0689">Ribosomal protein</keyword>
<dbReference type="PANTHER" id="PTHR11545:SF2">
    <property type="entry name" value="LARGE RIBOSOMAL SUBUNIT PROTEIN UL13M"/>
    <property type="match status" value="1"/>
</dbReference>
<dbReference type="Gene3D" id="3.90.1180.10">
    <property type="entry name" value="Ribosomal protein L13"/>
    <property type="match status" value="1"/>
</dbReference>
<sequence length="137" mass="15417">MKTYNTKQSDIQRVWHLIDAHDQVVGRLSTKIAGLLMGKSKPYFIRNLGCGDFVVVINAQTAKLTGNKENKKNYYHHTGYPAGLRTQTASQVRASHPDRLISHAVAGMLPQNKLKDKMLTRLYVYSGSEHPYGGQFK</sequence>
<comment type="subunit">
    <text evidence="4">Part of the 50S ribosomal subunit.</text>
</comment>
<dbReference type="GO" id="GO:1990904">
    <property type="term" value="C:ribonucleoprotein complex"/>
    <property type="evidence" value="ECO:0007669"/>
    <property type="project" value="UniProtKB-KW"/>
</dbReference>
<name>A0A2M6XE78_9BACT</name>
<dbReference type="InterPro" id="IPR005823">
    <property type="entry name" value="Ribosomal_uL13_bac-type"/>
</dbReference>
<evidence type="ECO:0000256" key="1">
    <source>
        <dbReference type="ARBA" id="ARBA00006227"/>
    </source>
</evidence>
<evidence type="ECO:0000256" key="4">
    <source>
        <dbReference type="HAMAP-Rule" id="MF_01366"/>
    </source>
</evidence>
<protein>
    <recommendedName>
        <fullName evidence="4">Large ribosomal subunit protein uL13</fullName>
    </recommendedName>
</protein>
<dbReference type="Proteomes" id="UP000228996">
    <property type="component" value="Unassembled WGS sequence"/>
</dbReference>
<comment type="caution">
    <text evidence="5">The sequence shown here is derived from an EMBL/GenBank/DDBJ whole genome shotgun (WGS) entry which is preliminary data.</text>
</comment>
<dbReference type="PIRSF" id="PIRSF002181">
    <property type="entry name" value="Ribosomal_L13"/>
    <property type="match status" value="1"/>
</dbReference>
<dbReference type="GO" id="GO:0003735">
    <property type="term" value="F:structural constituent of ribosome"/>
    <property type="evidence" value="ECO:0007669"/>
    <property type="project" value="InterPro"/>
</dbReference>
<evidence type="ECO:0000313" key="5">
    <source>
        <dbReference type="EMBL" id="PIU03993.1"/>
    </source>
</evidence>
<organism evidence="5 6">
    <name type="scientific">Candidatus Shapirobacteria bacterium CG08_land_8_20_14_0_20_39_18</name>
    <dbReference type="NCBI Taxonomy" id="1974883"/>
    <lineage>
        <taxon>Bacteria</taxon>
        <taxon>Candidatus Shapironibacteriota</taxon>
    </lineage>
</organism>
<reference evidence="6" key="1">
    <citation type="submission" date="2017-09" db="EMBL/GenBank/DDBJ databases">
        <title>Depth-based differentiation of microbial function through sediment-hosted aquifers and enrichment of novel symbionts in the deep terrestrial subsurface.</title>
        <authorList>
            <person name="Probst A.J."/>
            <person name="Ladd B."/>
            <person name="Jarett J.K."/>
            <person name="Geller-Mcgrath D.E."/>
            <person name="Sieber C.M.K."/>
            <person name="Emerson J.B."/>
            <person name="Anantharaman K."/>
            <person name="Thomas B.C."/>
            <person name="Malmstrom R."/>
            <person name="Stieglmeier M."/>
            <person name="Klingl A."/>
            <person name="Woyke T."/>
            <person name="Ryan C.M."/>
            <person name="Banfield J.F."/>
        </authorList>
    </citation>
    <scope>NUCLEOTIDE SEQUENCE [LARGE SCALE GENOMIC DNA]</scope>
</reference>
<dbReference type="GO" id="GO:0005840">
    <property type="term" value="C:ribosome"/>
    <property type="evidence" value="ECO:0007669"/>
    <property type="project" value="UniProtKB-KW"/>
</dbReference>
<dbReference type="EMBL" id="PEYO01000002">
    <property type="protein sequence ID" value="PIU03993.1"/>
    <property type="molecule type" value="Genomic_DNA"/>
</dbReference>
<dbReference type="GO" id="GO:0006412">
    <property type="term" value="P:translation"/>
    <property type="evidence" value="ECO:0007669"/>
    <property type="project" value="UniProtKB-UniRule"/>
</dbReference>
<evidence type="ECO:0000256" key="2">
    <source>
        <dbReference type="ARBA" id="ARBA00022980"/>
    </source>
</evidence>
<evidence type="ECO:0000256" key="3">
    <source>
        <dbReference type="ARBA" id="ARBA00023274"/>
    </source>
</evidence>
<dbReference type="Pfam" id="PF00572">
    <property type="entry name" value="Ribosomal_L13"/>
    <property type="match status" value="1"/>
</dbReference>